<dbReference type="Pfam" id="PF02449">
    <property type="entry name" value="Glyco_hydro_42"/>
    <property type="match status" value="1"/>
</dbReference>
<dbReference type="GO" id="GO:0046872">
    <property type="term" value="F:metal ion binding"/>
    <property type="evidence" value="ECO:0007669"/>
    <property type="project" value="UniProtKB-KW"/>
</dbReference>
<dbReference type="RefSeq" id="WP_203662134.1">
    <property type="nucleotide sequence ID" value="NZ_BAAAZM010000001.1"/>
</dbReference>
<keyword evidence="9" id="KW-0479">Metal-binding</keyword>
<dbReference type="Gene3D" id="3.20.20.80">
    <property type="entry name" value="Glycosidases"/>
    <property type="match status" value="1"/>
</dbReference>
<proteinExistence type="inferred from homology"/>
<keyword evidence="14" id="KW-1185">Reference proteome</keyword>
<comment type="similarity">
    <text evidence="2 6">Belongs to the glycosyl hydrolase 42 family.</text>
</comment>
<feature type="binding site" evidence="8">
    <location>
        <position position="156"/>
    </location>
    <ligand>
        <name>substrate</name>
    </ligand>
</feature>
<feature type="active site" description="Proton donor" evidence="7">
    <location>
        <position position="157"/>
    </location>
</feature>
<gene>
    <name evidence="13" type="ORF">Aru02nite_51940</name>
</gene>
<keyword evidence="9" id="KW-0862">Zinc</keyword>
<comment type="caution">
    <text evidence="13">The sequence shown here is derived from an EMBL/GenBank/DDBJ whole genome shotgun (WGS) entry which is preliminary data.</text>
</comment>
<feature type="domain" description="Beta-galactosidase trimerisation" evidence="11">
    <location>
        <begin position="402"/>
        <end position="606"/>
    </location>
</feature>
<name>A0A8J3J9G5_9ACTN</name>
<evidence type="ECO:0000256" key="2">
    <source>
        <dbReference type="ARBA" id="ARBA00005940"/>
    </source>
</evidence>
<keyword evidence="4 6" id="KW-0378">Hydrolase</keyword>
<dbReference type="SUPFAM" id="SSF51445">
    <property type="entry name" value="(Trans)glycosidases"/>
    <property type="match status" value="1"/>
</dbReference>
<dbReference type="InterPro" id="IPR017853">
    <property type="entry name" value="GH"/>
</dbReference>
<evidence type="ECO:0000259" key="12">
    <source>
        <dbReference type="Pfam" id="PF08533"/>
    </source>
</evidence>
<feature type="domain" description="Glycoside hydrolase family 42 N-terminal" evidence="10">
    <location>
        <begin position="21"/>
        <end position="391"/>
    </location>
</feature>
<feature type="domain" description="Beta-galactosidase C-terminal" evidence="12">
    <location>
        <begin position="617"/>
        <end position="672"/>
    </location>
</feature>
<dbReference type="Pfam" id="PF08533">
    <property type="entry name" value="Glyco_hydro_42C"/>
    <property type="match status" value="1"/>
</dbReference>
<feature type="binding site" evidence="9">
    <location>
        <position position="165"/>
    </location>
    <ligand>
        <name>Zn(2+)</name>
        <dbReference type="ChEBI" id="CHEBI:29105"/>
    </ligand>
</feature>
<evidence type="ECO:0000259" key="11">
    <source>
        <dbReference type="Pfam" id="PF08532"/>
    </source>
</evidence>
<protein>
    <recommendedName>
        <fullName evidence="3 6">Beta-galactosidase</fullName>
        <shortName evidence="6">Beta-gal</shortName>
        <ecNumber evidence="3 6">3.2.1.23</ecNumber>
    </recommendedName>
</protein>
<dbReference type="GO" id="GO:0006012">
    <property type="term" value="P:galactose metabolic process"/>
    <property type="evidence" value="ECO:0007669"/>
    <property type="project" value="InterPro"/>
</dbReference>
<feature type="active site" description="Nucleophile" evidence="7">
    <location>
        <position position="314"/>
    </location>
</feature>
<dbReference type="InterPro" id="IPR013738">
    <property type="entry name" value="Beta_galactosidase_Trimer"/>
</dbReference>
<feature type="binding site" evidence="9">
    <location>
        <position position="167"/>
    </location>
    <ligand>
        <name>Zn(2+)</name>
        <dbReference type="ChEBI" id="CHEBI:29105"/>
    </ligand>
</feature>
<evidence type="ECO:0000256" key="1">
    <source>
        <dbReference type="ARBA" id="ARBA00001412"/>
    </source>
</evidence>
<dbReference type="InterPro" id="IPR029062">
    <property type="entry name" value="Class_I_gatase-like"/>
</dbReference>
<feature type="binding site" evidence="9">
    <location>
        <position position="122"/>
    </location>
    <ligand>
        <name>Zn(2+)</name>
        <dbReference type="ChEBI" id="CHEBI:29105"/>
    </ligand>
</feature>
<evidence type="ECO:0000313" key="13">
    <source>
        <dbReference type="EMBL" id="GID14305.1"/>
    </source>
</evidence>
<dbReference type="Proteomes" id="UP000612808">
    <property type="component" value="Unassembled WGS sequence"/>
</dbReference>
<evidence type="ECO:0000259" key="10">
    <source>
        <dbReference type="Pfam" id="PF02449"/>
    </source>
</evidence>
<dbReference type="InterPro" id="IPR013739">
    <property type="entry name" value="Beta_galactosidase_C"/>
</dbReference>
<comment type="catalytic activity">
    <reaction evidence="1 6">
        <text>Hydrolysis of terminal non-reducing beta-D-galactose residues in beta-D-galactosides.</text>
        <dbReference type="EC" id="3.2.1.23"/>
    </reaction>
</comment>
<sequence length="684" mass="75115">MDNDRMAAVRARLGRIAYGADYNPEHWSAAVRDEDLKLMADAGVSMVTAGIFSWAEVEPEPGRYDFGYFDRAMDGLAETGVAVCLATMTASPPPWLAHRYPETLPRNADGTILWPGGRQHFCPSSPVYREHAGRLVERLAERYAEHPALAIWHVGNEFACHVRACYCDVSAADFRRWLRDRYGDVNALNEAWSTTFWAQRYTDFEQVLPPRVAPTFPNPAQQIDYARFSSDAQLACYLAEKEILNRITPDVPVTTNYVGLVQKALDWYSWAPHQDVAAIDSYPDPYDPRTHVEAAFGYDLIRSVKHGQPWLLMEQAPSAVNWRQRNAPKPPGVMRLWSWQAVAQGADAVLFFQWRQTSGGAEKFHSAMVPHGGTDTRTYRETRALGHELASVPALAGSTVRADVALLHDWNSWWGLELDSHPSDDLRQVDSHLTHYAPLFDAHVTCDVVHPSWDLSAYKLVVVPNLYLLDEDVAARLTSYVEGGGTLVVSFFTGIVDSADRAYLGGYPAPLRDVLGLRVDEFWPLPTGGTVALSTSDGPATGTVWSEWIEPAGAETVATFADGELAGRPAITRHRYGAGTAWYLGTRPDPVALQRLYDRILGAAGVSAPLPDLPDAVQATVRHAAGHSYVFLLNHGTAPVTVPLPVAAPDLLADPSVPLREVSLAPRGVAVLDVVPDGGGDLVE</sequence>
<organism evidence="13 14">
    <name type="scientific">Actinocatenispora rupis</name>
    <dbReference type="NCBI Taxonomy" id="519421"/>
    <lineage>
        <taxon>Bacteria</taxon>
        <taxon>Bacillati</taxon>
        <taxon>Actinomycetota</taxon>
        <taxon>Actinomycetes</taxon>
        <taxon>Micromonosporales</taxon>
        <taxon>Micromonosporaceae</taxon>
        <taxon>Actinocatenispora</taxon>
    </lineage>
</organism>
<dbReference type="InterPro" id="IPR013529">
    <property type="entry name" value="Glyco_hydro_42_N"/>
</dbReference>
<keyword evidence="5 6" id="KW-0326">Glycosidase</keyword>
<dbReference type="Pfam" id="PF08532">
    <property type="entry name" value="Glyco_hydro_42M"/>
    <property type="match status" value="1"/>
</dbReference>
<dbReference type="PANTHER" id="PTHR36447:SF1">
    <property type="entry name" value="BETA-GALACTOSIDASE GANA"/>
    <property type="match status" value="1"/>
</dbReference>
<evidence type="ECO:0000256" key="3">
    <source>
        <dbReference type="ARBA" id="ARBA00012756"/>
    </source>
</evidence>
<dbReference type="PANTHER" id="PTHR36447">
    <property type="entry name" value="BETA-GALACTOSIDASE GANA"/>
    <property type="match status" value="1"/>
</dbReference>
<evidence type="ECO:0000256" key="8">
    <source>
        <dbReference type="PIRSR" id="PIRSR001084-2"/>
    </source>
</evidence>
<feature type="binding site" evidence="8">
    <location>
        <position position="322"/>
    </location>
    <ligand>
        <name>substrate</name>
    </ligand>
</feature>
<dbReference type="EC" id="3.2.1.23" evidence="3 6"/>
<evidence type="ECO:0000256" key="5">
    <source>
        <dbReference type="ARBA" id="ARBA00023295"/>
    </source>
</evidence>
<evidence type="ECO:0000256" key="4">
    <source>
        <dbReference type="ARBA" id="ARBA00022801"/>
    </source>
</evidence>
<dbReference type="SUPFAM" id="SSF52317">
    <property type="entry name" value="Class I glutamine amidotransferase-like"/>
    <property type="match status" value="1"/>
</dbReference>
<accession>A0A8J3J9G5</accession>
<dbReference type="Gene3D" id="2.60.40.1180">
    <property type="entry name" value="Golgi alpha-mannosidase II"/>
    <property type="match status" value="1"/>
</dbReference>
<dbReference type="InterPro" id="IPR003476">
    <property type="entry name" value="Glyco_hydro_42"/>
</dbReference>
<dbReference type="AlphaFoldDB" id="A0A8J3J9G5"/>
<dbReference type="PIRSF" id="PIRSF001084">
    <property type="entry name" value="B-galactosidase"/>
    <property type="match status" value="1"/>
</dbReference>
<evidence type="ECO:0000256" key="7">
    <source>
        <dbReference type="PIRSR" id="PIRSR001084-1"/>
    </source>
</evidence>
<reference evidence="13" key="1">
    <citation type="submission" date="2021-01" db="EMBL/GenBank/DDBJ databases">
        <title>Whole genome shotgun sequence of Actinocatenispora rupis NBRC 107355.</title>
        <authorList>
            <person name="Komaki H."/>
            <person name="Tamura T."/>
        </authorList>
    </citation>
    <scope>NUCLEOTIDE SEQUENCE</scope>
    <source>
        <strain evidence="13">NBRC 107355</strain>
    </source>
</reference>
<dbReference type="GO" id="GO:0004565">
    <property type="term" value="F:beta-galactosidase activity"/>
    <property type="evidence" value="ECO:0007669"/>
    <property type="project" value="UniProtKB-EC"/>
</dbReference>
<evidence type="ECO:0000256" key="6">
    <source>
        <dbReference type="PIRNR" id="PIRNR001084"/>
    </source>
</evidence>
<dbReference type="CDD" id="cd03143">
    <property type="entry name" value="A4_beta-galactosidase_middle_domain"/>
    <property type="match status" value="1"/>
</dbReference>
<evidence type="ECO:0000256" key="9">
    <source>
        <dbReference type="PIRSR" id="PIRSR001084-3"/>
    </source>
</evidence>
<dbReference type="InterPro" id="IPR013780">
    <property type="entry name" value="Glyco_hydro_b"/>
</dbReference>
<feature type="binding site" evidence="8">
    <location>
        <position position="118"/>
    </location>
    <ligand>
        <name>substrate</name>
    </ligand>
</feature>
<dbReference type="EMBL" id="BOMB01000030">
    <property type="protein sequence ID" value="GID14305.1"/>
    <property type="molecule type" value="Genomic_DNA"/>
</dbReference>
<dbReference type="GO" id="GO:0009341">
    <property type="term" value="C:beta-galactosidase complex"/>
    <property type="evidence" value="ECO:0007669"/>
    <property type="project" value="InterPro"/>
</dbReference>
<evidence type="ECO:0000313" key="14">
    <source>
        <dbReference type="Proteomes" id="UP000612808"/>
    </source>
</evidence>
<dbReference type="Gene3D" id="3.40.50.880">
    <property type="match status" value="1"/>
</dbReference>